<dbReference type="Proteomes" id="UP000000542">
    <property type="component" value="Chromosome 29"/>
</dbReference>
<accession>E9AE29</accession>
<evidence type="ECO:0000313" key="1">
    <source>
        <dbReference type="EMBL" id="CBZ12508.1"/>
    </source>
</evidence>
<dbReference type="InParanoid" id="E9AE29"/>
<dbReference type="GeneID" id="12981030"/>
<reference evidence="1 2" key="1">
    <citation type="journal article" date="2005" name="Science">
        <title>The genome of the kinetoplastid parasite, Leishmania major.</title>
        <authorList>
            <person name="Ivens A.C."/>
            <person name="Peacock C.S."/>
            <person name="Worthey E.A."/>
            <person name="Murphy L."/>
            <person name="Aggarwal G."/>
            <person name="Berriman M."/>
            <person name="Sisk E."/>
            <person name="Rajandream M.A."/>
            <person name="Adlem E."/>
            <person name="Aert R."/>
            <person name="Anupama A."/>
            <person name="Apostolou Z."/>
            <person name="Attipoe P."/>
            <person name="Bason N."/>
            <person name="Bauser C."/>
            <person name="Beck A."/>
            <person name="Beverley S.M."/>
            <person name="Bianchettin G."/>
            <person name="Borzym K."/>
            <person name="Bothe G."/>
            <person name="Bruschi C.V."/>
            <person name="Collins M."/>
            <person name="Cadag E."/>
            <person name="Ciarloni L."/>
            <person name="Clayton C."/>
            <person name="Coulson R.M."/>
            <person name="Cronin A."/>
            <person name="Cruz A.K."/>
            <person name="Davies R.M."/>
            <person name="De Gaudenzi J."/>
            <person name="Dobson D.E."/>
            <person name="Duesterhoeft A."/>
            <person name="Fazelina G."/>
            <person name="Fosker N."/>
            <person name="Frasch A.C."/>
            <person name="Fraser A."/>
            <person name="Fuchs M."/>
            <person name="Gabel C."/>
            <person name="Goble A."/>
            <person name="Goffeau A."/>
            <person name="Harris D."/>
            <person name="Hertz-Fowler C."/>
            <person name="Hilbert H."/>
            <person name="Horn D."/>
            <person name="Huang Y."/>
            <person name="Klages S."/>
            <person name="Knights A."/>
            <person name="Kube M."/>
            <person name="Larke N."/>
            <person name="Litvin L."/>
            <person name="Lord A."/>
            <person name="Louie T."/>
            <person name="Marra M."/>
            <person name="Masuy D."/>
            <person name="Matthews K."/>
            <person name="Michaeli S."/>
            <person name="Mottram J.C."/>
            <person name="Muller-Auer S."/>
            <person name="Munden H."/>
            <person name="Nelson S."/>
            <person name="Norbertczak H."/>
            <person name="Oliver K."/>
            <person name="O'neil S."/>
            <person name="Pentony M."/>
            <person name="Pohl T.M."/>
            <person name="Price C."/>
            <person name="Purnelle B."/>
            <person name="Quail M.A."/>
            <person name="Rabbinowitsch E."/>
            <person name="Reinhardt R."/>
            <person name="Rieger M."/>
            <person name="Rinta J."/>
            <person name="Robben J."/>
            <person name="Robertson L."/>
            <person name="Ruiz J.C."/>
            <person name="Rutter S."/>
            <person name="Saunders D."/>
            <person name="Schafer M."/>
            <person name="Schein J."/>
            <person name="Schwartz D.C."/>
            <person name="Seeger K."/>
            <person name="Seyler A."/>
            <person name="Sharp S."/>
            <person name="Shin H."/>
            <person name="Sivam D."/>
            <person name="Squares R."/>
            <person name="Squares S."/>
            <person name="Tosato V."/>
            <person name="Vogt C."/>
            <person name="Volckaert G."/>
            <person name="Wambutt R."/>
            <person name="Warren T."/>
            <person name="Wedler H."/>
            <person name="Woodward J."/>
            <person name="Zhou S."/>
            <person name="Zimmermann W."/>
            <person name="Smith D.F."/>
            <person name="Blackwell J.M."/>
            <person name="Stuart K.D."/>
            <person name="Barrell B."/>
            <person name="Myler P.J."/>
        </authorList>
    </citation>
    <scope>NUCLEOTIDE SEQUENCE [LARGE SCALE GENOMIC DNA]</scope>
    <source>
        <strain evidence="2">MHOM/IL/81/Friedlin</strain>
    </source>
</reference>
<proteinExistence type="predicted"/>
<dbReference type="PROSITE" id="PS51257">
    <property type="entry name" value="PROKAR_LIPOPROTEIN"/>
    <property type="match status" value="1"/>
</dbReference>
<dbReference type="KEGG" id="lma:LMJF_29_1680"/>
<keyword evidence="2" id="KW-1185">Reference proteome</keyword>
<protein>
    <submittedName>
        <fullName evidence="1">Uncharacterized protein</fullName>
    </submittedName>
</protein>
<sequence length="114" mass="12627">MCVWERSRLLPLVVLCYCVALSCTRALVCLQRSVSVGSFLVCLPLLDLLVGCSTAELQLRVCVRFRRAYQWSAGNSTKHTHTSASSPSPPLLSFSDAQLFGACHFEAFMLAYLH</sequence>
<dbReference type="RefSeq" id="XP_003722250.1">
    <property type="nucleotide sequence ID" value="XM_003722202.1"/>
</dbReference>
<dbReference type="AlphaFoldDB" id="E9AE29"/>
<reference evidence="1 2" key="2">
    <citation type="journal article" date="2011" name="Genome Res.">
        <title>Chromosome and gene copy number variation allow major structural change between species and strains of Leishmania.</title>
        <authorList>
            <person name="Rogers M.B."/>
            <person name="Hilley J.D."/>
            <person name="Dickens N.J."/>
            <person name="Wilkes J."/>
            <person name="Bates P.A."/>
            <person name="Depledge D.P."/>
            <person name="Harris D."/>
            <person name="Her Y."/>
            <person name="Herzyk P."/>
            <person name="Imamura H."/>
            <person name="Otto T.D."/>
            <person name="Sanders M."/>
            <person name="Seeger K."/>
            <person name="Dujardin J.C."/>
            <person name="Berriman M."/>
            <person name="Smith D.F."/>
            <person name="Hertz-Fowler C."/>
            <person name="Mottram J.C."/>
        </authorList>
    </citation>
    <scope>NUCLEOTIDE SEQUENCE [LARGE SCALE GENOMIC DNA]</scope>
    <source>
        <strain evidence="2">MHOM/IL/81/Friedlin</strain>
    </source>
</reference>
<organism evidence="1 2">
    <name type="scientific">Leishmania major</name>
    <dbReference type="NCBI Taxonomy" id="5664"/>
    <lineage>
        <taxon>Eukaryota</taxon>
        <taxon>Discoba</taxon>
        <taxon>Euglenozoa</taxon>
        <taxon>Kinetoplastea</taxon>
        <taxon>Metakinetoplastina</taxon>
        <taxon>Trypanosomatida</taxon>
        <taxon>Trypanosomatidae</taxon>
        <taxon>Leishmaniinae</taxon>
        <taxon>Leishmania</taxon>
    </lineage>
</organism>
<evidence type="ECO:0000313" key="2">
    <source>
        <dbReference type="Proteomes" id="UP000000542"/>
    </source>
</evidence>
<dbReference type="EMBL" id="FR796425">
    <property type="protein sequence ID" value="CBZ12508.1"/>
    <property type="molecule type" value="Genomic_DNA"/>
</dbReference>
<gene>
    <name evidence="1" type="ORF">LMJF_29_1680</name>
</gene>
<name>E9AE29_LEIMA</name>